<evidence type="ECO:0000313" key="1">
    <source>
        <dbReference type="EMBL" id="CAA9561894.1"/>
    </source>
</evidence>
<proteinExistence type="predicted"/>
<name>A0A6J4V142_9BACT</name>
<gene>
    <name evidence="1" type="ORF">AVDCRST_MAG70-1730</name>
</gene>
<protein>
    <submittedName>
        <fullName evidence="1">Uncharacterized protein</fullName>
    </submittedName>
</protein>
<reference evidence="1" key="1">
    <citation type="submission" date="2020-02" db="EMBL/GenBank/DDBJ databases">
        <authorList>
            <person name="Meier V. D."/>
        </authorList>
    </citation>
    <scope>NUCLEOTIDE SEQUENCE</scope>
    <source>
        <strain evidence="1">AVDCRST_MAG70</strain>
    </source>
</reference>
<sequence length="38" mass="3633">MVGEPTTPIATSAAAVSEAIIDANGYGADFHATPGASA</sequence>
<organism evidence="1">
    <name type="scientific">uncultured Thermomicrobiales bacterium</name>
    <dbReference type="NCBI Taxonomy" id="1645740"/>
    <lineage>
        <taxon>Bacteria</taxon>
        <taxon>Pseudomonadati</taxon>
        <taxon>Thermomicrobiota</taxon>
        <taxon>Thermomicrobia</taxon>
        <taxon>Thermomicrobiales</taxon>
        <taxon>environmental samples</taxon>
    </lineage>
</organism>
<accession>A0A6J4V142</accession>
<dbReference type="EMBL" id="CADCWH010000276">
    <property type="protein sequence ID" value="CAA9561894.1"/>
    <property type="molecule type" value="Genomic_DNA"/>
</dbReference>
<dbReference type="AlphaFoldDB" id="A0A6J4V142"/>